<dbReference type="SMART" id="SM00316">
    <property type="entry name" value="S1"/>
    <property type="match status" value="1"/>
</dbReference>
<dbReference type="Proteomes" id="UP001415169">
    <property type="component" value="Unassembled WGS sequence"/>
</dbReference>
<evidence type="ECO:0000256" key="1">
    <source>
        <dbReference type="ARBA" id="ARBA00001946"/>
    </source>
</evidence>
<evidence type="ECO:0000259" key="7">
    <source>
        <dbReference type="PROSITE" id="PS50126"/>
    </source>
</evidence>
<feature type="region of interest" description="Disordered" evidence="6">
    <location>
        <begin position="706"/>
        <end position="816"/>
    </location>
</feature>
<dbReference type="CDD" id="cd04453">
    <property type="entry name" value="S1_RNase_E"/>
    <property type="match status" value="1"/>
</dbReference>
<feature type="compositionally biased region" description="Basic residues" evidence="6">
    <location>
        <begin position="719"/>
        <end position="728"/>
    </location>
</feature>
<dbReference type="RefSeq" id="WP_344790296.1">
    <property type="nucleotide sequence ID" value="NZ_BAABBV010000001.1"/>
</dbReference>
<gene>
    <name evidence="8" type="ORF">GCM10022286_06480</name>
</gene>
<keyword evidence="2" id="KW-0479">Metal-binding</keyword>
<dbReference type="PANTHER" id="PTHR30001:SF0">
    <property type="entry name" value="RIBONUCLEASE G"/>
    <property type="match status" value="1"/>
</dbReference>
<evidence type="ECO:0000256" key="4">
    <source>
        <dbReference type="ARBA" id="ARBA00022842"/>
    </source>
</evidence>
<keyword evidence="5" id="KW-0694">RNA-binding</keyword>
<feature type="compositionally biased region" description="Basic residues" evidence="6">
    <location>
        <begin position="16"/>
        <end position="26"/>
    </location>
</feature>
<protein>
    <recommendedName>
        <fullName evidence="7">S1 motif domain-containing protein</fullName>
    </recommendedName>
</protein>
<accession>A0ABP7ZFM9</accession>
<keyword evidence="4" id="KW-0460">Magnesium</keyword>
<evidence type="ECO:0000256" key="3">
    <source>
        <dbReference type="ARBA" id="ARBA00022801"/>
    </source>
</evidence>
<dbReference type="InterPro" id="IPR003029">
    <property type="entry name" value="S1_domain"/>
</dbReference>
<dbReference type="InterPro" id="IPR004659">
    <property type="entry name" value="RNase_E/G"/>
</dbReference>
<name>A0ABP7ZFM9_9MICO</name>
<comment type="cofactor">
    <cofactor evidence="1">
        <name>Mg(2+)</name>
        <dbReference type="ChEBI" id="CHEBI:18420"/>
    </cofactor>
</comment>
<dbReference type="PANTHER" id="PTHR30001">
    <property type="entry name" value="RIBONUCLEASE"/>
    <property type="match status" value="1"/>
</dbReference>
<feature type="region of interest" description="Disordered" evidence="6">
    <location>
        <begin position="627"/>
        <end position="674"/>
    </location>
</feature>
<reference evidence="8" key="2">
    <citation type="submission" date="2023-12" db="EMBL/GenBank/DDBJ databases">
        <authorList>
            <person name="Sun Q."/>
            <person name="Inoue M."/>
        </authorList>
    </citation>
    <scope>NUCLEOTIDE SEQUENCE</scope>
    <source>
        <strain evidence="8">JCM 17590</strain>
    </source>
</reference>
<dbReference type="Gene3D" id="2.40.50.140">
    <property type="entry name" value="Nucleic acid-binding proteins"/>
    <property type="match status" value="1"/>
</dbReference>
<proteinExistence type="predicted"/>
<feature type="domain" description="S1 motif" evidence="7">
    <location>
        <begin position="248"/>
        <end position="329"/>
    </location>
</feature>
<evidence type="ECO:0000313" key="8">
    <source>
        <dbReference type="EMBL" id="GAA4156313.1"/>
    </source>
</evidence>
<feature type="compositionally biased region" description="Low complexity" evidence="6">
    <location>
        <begin position="106"/>
        <end position="118"/>
    </location>
</feature>
<dbReference type="PROSITE" id="PS50126">
    <property type="entry name" value="S1"/>
    <property type="match status" value="1"/>
</dbReference>
<dbReference type="InterPro" id="IPR019307">
    <property type="entry name" value="RNA-bd_AU-1/RNase_E/G"/>
</dbReference>
<feature type="compositionally biased region" description="Basic and acidic residues" evidence="6">
    <location>
        <begin position="627"/>
        <end position="642"/>
    </location>
</feature>
<evidence type="ECO:0000313" key="9">
    <source>
        <dbReference type="Proteomes" id="UP001415169"/>
    </source>
</evidence>
<comment type="caution">
    <text evidence="8">The sequence shown here is derived from an EMBL/GenBank/DDBJ whole genome shotgun (WGS) entry which is preliminary data.</text>
</comment>
<feature type="compositionally biased region" description="Basic and acidic residues" evidence="6">
    <location>
        <begin position="176"/>
        <end position="193"/>
    </location>
</feature>
<dbReference type="SUPFAM" id="SSF50249">
    <property type="entry name" value="Nucleic acid-binding proteins"/>
    <property type="match status" value="1"/>
</dbReference>
<sequence>MVEKDEYNGSADAGKRRGRFFGGRRRKADEGEAVAQPVTPEPEPQPQPQPEAPAAPSAETSIDEEAVAADQDHPLAPALPQPLTTPVPVVGTQQVPLTGPAPTTMLLFQAPPALALPPFDDDEETGDADSGGTGTRRRRRRGGSGGASDDQPREREKPAKREPELITEPQKVKGSTRLEAKKQRRRDGRDAGRRRAVITEAEFLARREAVDRTMVVRSKGGRIQIGVLEDKVLVEHYVAKSQEASLIGNVYLGKVQNVLPSMEAAFVDIGRGRNAVLYSGEVDWEAAQAESGEKNQPRRIELALKPGDKVLVQVTKDPVGHKGARLTSQVSLPGRYLVYVPNGSMNGISRKLPDTERARLKKILKEVLPDNVGVIVRTAAEGATEEQLTLDVNRLTAQWASIREAVEKVQAPALLHSEPDLLIKIVRDVFNEDFQKMVIQGDDARETIERYLGHVAPDLLDRVEPYSGTKDDAFDEFRISEQIEKALDRKVWLPSGGSLIIDRTEAMTVIDVNTGKFVGSGGNLEETVTKNNLEAAEEIVRQLRLRDIGGIVVVDFIDMVLESNRDLVLRRLVECLSRDRTKHQVAEVTSLGLVQMTRKKLGLGLLETFSEPCEVCAGRGIIVHHDPVVKHRAQQPERGSERRRGRGERGGNGNGGSSNGNGNGAHAHEGTHQLTEEARNSLARIAASTLGHPVTAPVQVVEAEAPVEQEAAAEEAPRSRRSRSRRARSGGGAGDATPQAPAHEEPQHEASVIELPTPQPQAKAEPRPVNAQATEQLLDSVLDSLPAKQPRRSRRVSTGALTTQSGQSAAVDGADA</sequence>
<organism evidence="8 9">
    <name type="scientific">Gryllotalpicola daejeonensis</name>
    <dbReference type="NCBI Taxonomy" id="993087"/>
    <lineage>
        <taxon>Bacteria</taxon>
        <taxon>Bacillati</taxon>
        <taxon>Actinomycetota</taxon>
        <taxon>Actinomycetes</taxon>
        <taxon>Micrococcales</taxon>
        <taxon>Microbacteriaceae</taxon>
        <taxon>Gryllotalpicola</taxon>
    </lineage>
</organism>
<feature type="compositionally biased region" description="Gly residues" evidence="6">
    <location>
        <begin position="650"/>
        <end position="663"/>
    </location>
</feature>
<evidence type="ECO:0000256" key="5">
    <source>
        <dbReference type="ARBA" id="ARBA00022884"/>
    </source>
</evidence>
<feature type="region of interest" description="Disordered" evidence="6">
    <location>
        <begin position="1"/>
        <end position="193"/>
    </location>
</feature>
<dbReference type="EMBL" id="BAABBV010000001">
    <property type="protein sequence ID" value="GAA4156313.1"/>
    <property type="molecule type" value="Genomic_DNA"/>
</dbReference>
<keyword evidence="3" id="KW-0378">Hydrolase</keyword>
<evidence type="ECO:0000256" key="6">
    <source>
        <dbReference type="SAM" id="MobiDB-lite"/>
    </source>
</evidence>
<feature type="compositionally biased region" description="Polar residues" evidence="6">
    <location>
        <begin position="799"/>
        <end position="808"/>
    </location>
</feature>
<dbReference type="Pfam" id="PF10150">
    <property type="entry name" value="RNase_E_G"/>
    <property type="match status" value="1"/>
</dbReference>
<keyword evidence="9" id="KW-1185">Reference proteome</keyword>
<dbReference type="InterPro" id="IPR012340">
    <property type="entry name" value="NA-bd_OB-fold"/>
</dbReference>
<evidence type="ECO:0000256" key="2">
    <source>
        <dbReference type="ARBA" id="ARBA00022723"/>
    </source>
</evidence>
<reference evidence="8" key="1">
    <citation type="journal article" date="2014" name="Int. J. Syst. Evol. Microbiol.">
        <title>Complete genome of a new Firmicutes species belonging to the dominant human colonic microbiota ('Ruminococcus bicirculans') reveals two chromosomes and a selective capacity to utilize plant glucans.</title>
        <authorList>
            <consortium name="NISC Comparative Sequencing Program"/>
            <person name="Wegmann U."/>
            <person name="Louis P."/>
            <person name="Goesmann A."/>
            <person name="Henrissat B."/>
            <person name="Duncan S.H."/>
            <person name="Flint H.J."/>
        </authorList>
    </citation>
    <scope>NUCLEOTIDE SEQUENCE</scope>
    <source>
        <strain evidence="8">JCM 17590</strain>
    </source>
</reference>
<dbReference type="NCBIfam" id="TIGR00757">
    <property type="entry name" value="RNaseEG"/>
    <property type="match status" value="1"/>
</dbReference>
<feature type="compositionally biased region" description="Low complexity" evidence="6">
    <location>
        <begin position="86"/>
        <end position="98"/>
    </location>
</feature>
<feature type="compositionally biased region" description="Pro residues" evidence="6">
    <location>
        <begin position="39"/>
        <end position="53"/>
    </location>
</feature>
<feature type="compositionally biased region" description="Basic and acidic residues" evidence="6">
    <location>
        <begin position="150"/>
        <end position="164"/>
    </location>
</feature>